<gene>
    <name evidence="1" type="ORF">HAX54_049546</name>
</gene>
<evidence type="ECO:0000313" key="1">
    <source>
        <dbReference type="EMBL" id="MCE3051348.1"/>
    </source>
</evidence>
<reference evidence="1 2" key="1">
    <citation type="journal article" date="2021" name="BMC Genomics">
        <title>Datura genome reveals duplications of psychoactive alkaloid biosynthetic genes and high mutation rate following tissue culture.</title>
        <authorList>
            <person name="Rajewski A."/>
            <person name="Carter-House D."/>
            <person name="Stajich J."/>
            <person name="Litt A."/>
        </authorList>
    </citation>
    <scope>NUCLEOTIDE SEQUENCE [LARGE SCALE GENOMIC DNA]</scope>
    <source>
        <strain evidence="1">AR-01</strain>
    </source>
</reference>
<dbReference type="EMBL" id="JACEIK010008417">
    <property type="protein sequence ID" value="MCE3051348.1"/>
    <property type="molecule type" value="Genomic_DNA"/>
</dbReference>
<keyword evidence="2" id="KW-1185">Reference proteome</keyword>
<accession>A0ABS8WPG4</accession>
<protein>
    <submittedName>
        <fullName evidence="1">Uncharacterized protein</fullName>
    </submittedName>
</protein>
<name>A0ABS8WPG4_DATST</name>
<organism evidence="1 2">
    <name type="scientific">Datura stramonium</name>
    <name type="common">Jimsonweed</name>
    <name type="synonym">Common thornapple</name>
    <dbReference type="NCBI Taxonomy" id="4076"/>
    <lineage>
        <taxon>Eukaryota</taxon>
        <taxon>Viridiplantae</taxon>
        <taxon>Streptophyta</taxon>
        <taxon>Embryophyta</taxon>
        <taxon>Tracheophyta</taxon>
        <taxon>Spermatophyta</taxon>
        <taxon>Magnoliopsida</taxon>
        <taxon>eudicotyledons</taxon>
        <taxon>Gunneridae</taxon>
        <taxon>Pentapetalae</taxon>
        <taxon>asterids</taxon>
        <taxon>lamiids</taxon>
        <taxon>Solanales</taxon>
        <taxon>Solanaceae</taxon>
        <taxon>Solanoideae</taxon>
        <taxon>Datureae</taxon>
        <taxon>Datura</taxon>
    </lineage>
</organism>
<comment type="caution">
    <text evidence="1">The sequence shown here is derived from an EMBL/GenBank/DDBJ whole genome shotgun (WGS) entry which is preliminary data.</text>
</comment>
<evidence type="ECO:0000313" key="2">
    <source>
        <dbReference type="Proteomes" id="UP000823775"/>
    </source>
</evidence>
<sequence length="170" mass="19234">MSDGAIRLRGTHPGFPKNILLEKFYTDLDPLKQLVANDATGGCFINTIYNHIATILYKITKHNHAWHAEDQSSSVNVGASSLTHLMKENQEREHIIAAMATNLTLLTNKLNKIEVKKVNAVEVAQDQQYQDQPSMQVKDANYISNASGVYPRPYFQQQNKIHLHSNYQSQ</sequence>
<dbReference type="Proteomes" id="UP000823775">
    <property type="component" value="Unassembled WGS sequence"/>
</dbReference>
<proteinExistence type="predicted"/>